<feature type="region of interest" description="Disordered" evidence="1">
    <location>
        <begin position="141"/>
        <end position="164"/>
    </location>
</feature>
<dbReference type="InterPro" id="IPR011256">
    <property type="entry name" value="Reg_factor_effector_dom_sf"/>
</dbReference>
<dbReference type="AlphaFoldDB" id="A0A9X2KYD1"/>
<evidence type="ECO:0000259" key="2">
    <source>
        <dbReference type="SMART" id="SM00871"/>
    </source>
</evidence>
<dbReference type="InterPro" id="IPR010499">
    <property type="entry name" value="AraC_E-bd"/>
</dbReference>
<protein>
    <submittedName>
        <fullName evidence="3">GyrI-like domain-containing protein</fullName>
    </submittedName>
</protein>
<dbReference type="SUPFAM" id="SSF55136">
    <property type="entry name" value="Probable bacterial effector-binding domain"/>
    <property type="match status" value="1"/>
</dbReference>
<accession>A0A9X2KYD1</accession>
<organism evidence="3 4">
    <name type="scientific">Christiangramia oceanisediminis</name>
    <dbReference type="NCBI Taxonomy" id="2920386"/>
    <lineage>
        <taxon>Bacteria</taxon>
        <taxon>Pseudomonadati</taxon>
        <taxon>Bacteroidota</taxon>
        <taxon>Flavobacteriia</taxon>
        <taxon>Flavobacteriales</taxon>
        <taxon>Flavobacteriaceae</taxon>
        <taxon>Christiangramia</taxon>
    </lineage>
</organism>
<evidence type="ECO:0000313" key="4">
    <source>
        <dbReference type="Proteomes" id="UP001155280"/>
    </source>
</evidence>
<dbReference type="EMBL" id="JANCNS010000002">
    <property type="protein sequence ID" value="MCP9200630.1"/>
    <property type="molecule type" value="Genomic_DNA"/>
</dbReference>
<dbReference type="SMART" id="SM00871">
    <property type="entry name" value="AraC_E_bind"/>
    <property type="match status" value="1"/>
</dbReference>
<dbReference type="PANTHER" id="PTHR36444:SF2">
    <property type="entry name" value="TRANSCRIPTIONAL REGULATOR PROTEIN YOBU-RELATED"/>
    <property type="match status" value="1"/>
</dbReference>
<dbReference type="Pfam" id="PF06445">
    <property type="entry name" value="GyrI-like"/>
    <property type="match status" value="1"/>
</dbReference>
<dbReference type="PANTHER" id="PTHR36444">
    <property type="entry name" value="TRANSCRIPTIONAL REGULATOR PROTEIN YOBU-RELATED"/>
    <property type="match status" value="1"/>
</dbReference>
<dbReference type="InterPro" id="IPR053182">
    <property type="entry name" value="YobU-like_regulator"/>
</dbReference>
<comment type="caution">
    <text evidence="3">The sequence shown here is derived from an EMBL/GenBank/DDBJ whole genome shotgun (WGS) entry which is preliminary data.</text>
</comment>
<dbReference type="Gene3D" id="3.20.80.10">
    <property type="entry name" value="Regulatory factor, effector binding domain"/>
    <property type="match status" value="1"/>
</dbReference>
<evidence type="ECO:0000313" key="3">
    <source>
        <dbReference type="EMBL" id="MCP9200630.1"/>
    </source>
</evidence>
<gene>
    <name evidence="3" type="ORF">MKO06_11970</name>
</gene>
<keyword evidence="4" id="KW-1185">Reference proteome</keyword>
<reference evidence="3" key="1">
    <citation type="submission" date="2022-07" db="EMBL/GenBank/DDBJ databases">
        <title>Gramela sediminis sp. nov., isolated from deep-sea sediment of the Indian Ocean.</title>
        <authorList>
            <person name="Shi H."/>
        </authorList>
    </citation>
    <scope>NUCLEOTIDE SEQUENCE</scope>
    <source>
        <strain evidence="3">GC03-9</strain>
    </source>
</reference>
<dbReference type="InterPro" id="IPR029442">
    <property type="entry name" value="GyrI-like"/>
</dbReference>
<feature type="domain" description="AraC effector-binding" evidence="2">
    <location>
        <begin position="2"/>
        <end position="160"/>
    </location>
</feature>
<name>A0A9X2KYD1_9FLAO</name>
<evidence type="ECO:0000256" key="1">
    <source>
        <dbReference type="SAM" id="MobiDB-lite"/>
    </source>
</evidence>
<dbReference type="RefSeq" id="WP_241551391.1">
    <property type="nucleotide sequence ID" value="NZ_JANCNS010000002.1"/>
</dbReference>
<feature type="compositionally biased region" description="Basic and acidic residues" evidence="1">
    <location>
        <begin position="141"/>
        <end position="155"/>
    </location>
</feature>
<sequence>MKEPEIVDVESKELVGISLHTSLADDKTGILWKRFMKSKDEIKNAKSSDLYSVQVYDDGFIKGQFNSQSVFEKWAAMEVEDLSQLPERLQGMKIPAGKYAVFVHEGTSKKFAETAQAIFGEWLPNSGYELEDRPHFEVMGKDYKGPENPESKEHIYIPIKPKNN</sequence>
<proteinExistence type="predicted"/>
<dbReference type="Proteomes" id="UP001155280">
    <property type="component" value="Unassembled WGS sequence"/>
</dbReference>